<accession>A0A9P5L9C7</accession>
<dbReference type="PANTHER" id="PTHR14052:SF0">
    <property type="entry name" value="ORIGIN RECOGNITION COMPLEX SUBUNIT 2"/>
    <property type="match status" value="1"/>
</dbReference>
<comment type="similarity">
    <text evidence="2 5">Belongs to the ORC2 family.</text>
</comment>
<protein>
    <recommendedName>
        <fullName evidence="5">Origin recognition complex subunit 2</fullName>
    </recommendedName>
</protein>
<keyword evidence="4 5" id="KW-0539">Nucleus</keyword>
<evidence type="ECO:0000313" key="10">
    <source>
        <dbReference type="Proteomes" id="UP000722485"/>
    </source>
</evidence>
<feature type="compositionally biased region" description="Polar residues" evidence="6">
    <location>
        <begin position="184"/>
        <end position="197"/>
    </location>
</feature>
<feature type="compositionally biased region" description="Acidic residues" evidence="6">
    <location>
        <begin position="251"/>
        <end position="261"/>
    </location>
</feature>
<dbReference type="InterPro" id="IPR007220">
    <property type="entry name" value="ORC2"/>
</dbReference>
<evidence type="ECO:0000256" key="1">
    <source>
        <dbReference type="ARBA" id="ARBA00004123"/>
    </source>
</evidence>
<evidence type="ECO:0000256" key="4">
    <source>
        <dbReference type="ARBA" id="ARBA00023242"/>
    </source>
</evidence>
<evidence type="ECO:0000259" key="8">
    <source>
        <dbReference type="Pfam" id="PF24882"/>
    </source>
</evidence>
<sequence>MSELMREVISDVRALKLAPQKKSRGATVRHIQFSPARPSATASSSLFSTSNLVQRNPTNSNDPFRGPELQSVNMPRKRAELDVPEQLEQPRSIRKRSHQELEAIPESDLETTPTKRQRSGRYSPLTDDTESDSQAQSSFSDVIKEPIITVTESPVKEDDTPKPKRRGRPPKAKPAVNGGDTPTPKATRTANFTTPTKKLNGVNGSGLTPMRKAADQSAKRKSARAFIQHVVGDELTDEEDNGDFARHIIDSSDEEEEDIEGDGVTTADTSAVDEATTPSKKTPRPRGRPRKVRSPTPPRDMPPHEQYFAHNKPGRPKTSHNTLGSLALLTHEEYFTILKENPDRHATDIEYLESLHAESFPQWTFEISQGFGVCLYGFGSKRKLLHKLAAHLYSRRNTDRGDKIVIVNGYAHTTTMREILSNVGSAIDPTQRIPLAQPPTMVQSIISQLATTDMTLTLVVNSIDAAPLRKPGYHTALAQLAAHPQIQIVCSTDTPDFSLLWDIGVRSAFNFVFHDCTTFAPYAVELDVVDEVHELLGRNAHRVNGREGVAFVLRSLPENAKNLFRLLVAEVLLAMEEEGGDETTGVEYRMVYNKAVEEFICSSEMAFRTLLKEFHDHQIITSMKDALGTELLSLPFRRDELEAIFEDLAS</sequence>
<evidence type="ECO:0000259" key="7">
    <source>
        <dbReference type="Pfam" id="PF04084"/>
    </source>
</evidence>
<comment type="subcellular location">
    <subcellularLocation>
        <location evidence="1 5">Nucleus</location>
    </subcellularLocation>
</comment>
<evidence type="ECO:0000256" key="2">
    <source>
        <dbReference type="ARBA" id="ARBA00007421"/>
    </source>
</evidence>
<comment type="caution">
    <text evidence="9">The sequence shown here is derived from an EMBL/GenBank/DDBJ whole genome shotgun (WGS) entry which is preliminary data.</text>
</comment>
<reference evidence="9" key="1">
    <citation type="submission" date="2020-03" db="EMBL/GenBank/DDBJ databases">
        <title>Draft Genome Sequence of Cylindrodendrum hubeiense.</title>
        <authorList>
            <person name="Buettner E."/>
            <person name="Kellner H."/>
        </authorList>
    </citation>
    <scope>NUCLEOTIDE SEQUENCE</scope>
    <source>
        <strain evidence="9">IHI 201604</strain>
    </source>
</reference>
<feature type="region of interest" description="Disordered" evidence="6">
    <location>
        <begin position="20"/>
        <end position="220"/>
    </location>
</feature>
<feature type="compositionally biased region" description="Polar residues" evidence="6">
    <location>
        <begin position="51"/>
        <end position="62"/>
    </location>
</feature>
<dbReference type="Pfam" id="PF04084">
    <property type="entry name" value="RecA-like_ORC2"/>
    <property type="match status" value="1"/>
</dbReference>
<evidence type="ECO:0000256" key="3">
    <source>
        <dbReference type="ARBA" id="ARBA00022705"/>
    </source>
</evidence>
<feature type="domain" description="Origin recognition complex subunit 2 winged-helix" evidence="8">
    <location>
        <begin position="580"/>
        <end position="640"/>
    </location>
</feature>
<dbReference type="Proteomes" id="UP000722485">
    <property type="component" value="Unassembled WGS sequence"/>
</dbReference>
<evidence type="ECO:0000256" key="6">
    <source>
        <dbReference type="SAM" id="MobiDB-lite"/>
    </source>
</evidence>
<feature type="domain" description="Origin recognition complex subunit 2 RecA-like" evidence="7">
    <location>
        <begin position="349"/>
        <end position="516"/>
    </location>
</feature>
<keyword evidence="3 5" id="KW-0235">DNA replication</keyword>
<dbReference type="GO" id="GO:0003688">
    <property type="term" value="F:DNA replication origin binding"/>
    <property type="evidence" value="ECO:0007669"/>
    <property type="project" value="UniProtKB-UniRule"/>
</dbReference>
<dbReference type="InterPro" id="IPR056772">
    <property type="entry name" value="RecA-like_ORC2"/>
</dbReference>
<comment type="function">
    <text evidence="5">Component of the origin recognition complex (ORC) that binds origins of replication. DNA-binding is ATP-dependent. ORC is required to assemble the pre-replication complex necessary to initiate DNA replication.</text>
</comment>
<evidence type="ECO:0000256" key="5">
    <source>
        <dbReference type="RuleBase" id="RU368084"/>
    </source>
</evidence>
<dbReference type="GO" id="GO:0006260">
    <property type="term" value="P:DNA replication"/>
    <property type="evidence" value="ECO:0007669"/>
    <property type="project" value="UniProtKB-UniRule"/>
</dbReference>
<keyword evidence="10" id="KW-1185">Reference proteome</keyword>
<organism evidence="9 10">
    <name type="scientific">Cylindrodendrum hubeiense</name>
    <dbReference type="NCBI Taxonomy" id="595255"/>
    <lineage>
        <taxon>Eukaryota</taxon>
        <taxon>Fungi</taxon>
        <taxon>Dikarya</taxon>
        <taxon>Ascomycota</taxon>
        <taxon>Pezizomycotina</taxon>
        <taxon>Sordariomycetes</taxon>
        <taxon>Hypocreomycetidae</taxon>
        <taxon>Hypocreales</taxon>
        <taxon>Nectriaceae</taxon>
        <taxon>Cylindrodendrum</taxon>
    </lineage>
</organism>
<feature type="region of interest" description="Disordered" evidence="6">
    <location>
        <begin position="249"/>
        <end position="318"/>
    </location>
</feature>
<dbReference type="OrthoDB" id="346673at2759"/>
<evidence type="ECO:0000313" key="9">
    <source>
        <dbReference type="EMBL" id="KAF7539845.1"/>
    </source>
</evidence>
<gene>
    <name evidence="9" type="ORF">G7Z17_g12344</name>
</gene>
<dbReference type="PANTHER" id="PTHR14052">
    <property type="entry name" value="ORIGIN RECOGNITION COMPLEX SUBUNIT 2"/>
    <property type="match status" value="1"/>
</dbReference>
<proteinExistence type="inferred from homology"/>
<dbReference type="AlphaFoldDB" id="A0A9P5L9C7"/>
<dbReference type="GO" id="GO:0005664">
    <property type="term" value="C:nuclear origin of replication recognition complex"/>
    <property type="evidence" value="ECO:0007669"/>
    <property type="project" value="UniProtKB-UniRule"/>
</dbReference>
<dbReference type="InterPro" id="IPR056773">
    <property type="entry name" value="WHD_ORC2"/>
</dbReference>
<feature type="compositionally biased region" description="Basic residues" evidence="6">
    <location>
        <begin position="281"/>
        <end position="293"/>
    </location>
</feature>
<dbReference type="EMBL" id="JAANBB010000546">
    <property type="protein sequence ID" value="KAF7539845.1"/>
    <property type="molecule type" value="Genomic_DNA"/>
</dbReference>
<comment type="subunit">
    <text evidence="5">Component of the origin recognition complex (ORC).</text>
</comment>
<dbReference type="Pfam" id="PF24882">
    <property type="entry name" value="WHD_ORC2"/>
    <property type="match status" value="1"/>
</dbReference>
<name>A0A9P5L9C7_9HYPO</name>
<feature type="compositionally biased region" description="Low complexity" evidence="6">
    <location>
        <begin position="34"/>
        <end position="50"/>
    </location>
</feature>